<keyword evidence="1" id="KW-0732">Signal</keyword>
<dbReference type="EMBL" id="JAWZYT010002792">
    <property type="protein sequence ID" value="KAK4302025.1"/>
    <property type="molecule type" value="Genomic_DNA"/>
</dbReference>
<comment type="caution">
    <text evidence="2">The sequence shown here is derived from an EMBL/GenBank/DDBJ whole genome shotgun (WGS) entry which is preliminary data.</text>
</comment>
<keyword evidence="3" id="KW-1185">Reference proteome</keyword>
<dbReference type="Proteomes" id="UP001292094">
    <property type="component" value="Unassembled WGS sequence"/>
</dbReference>
<name>A0AAE1P4M6_9EUCA</name>
<evidence type="ECO:0000313" key="3">
    <source>
        <dbReference type="Proteomes" id="UP001292094"/>
    </source>
</evidence>
<feature type="signal peptide" evidence="1">
    <location>
        <begin position="1"/>
        <end position="24"/>
    </location>
</feature>
<feature type="chain" id="PRO_5041998867" evidence="1">
    <location>
        <begin position="25"/>
        <end position="199"/>
    </location>
</feature>
<evidence type="ECO:0000313" key="2">
    <source>
        <dbReference type="EMBL" id="KAK4302025.1"/>
    </source>
</evidence>
<sequence>MEKEKLHFITHSNLLLLLLLPSLHKPPFHCSLLSSYSSSLPFRTTLHHSYPFLLLHSITPIPFSLLLLPSLPFKNFHSITPIPFSSPSLPFTNSTPSLPFPRPSITVTHAKAEVFTADSDNEMKNECRATGVPAADAMPAPAPAMNKRLPSRSKLGRELVIRGVEGDGLMRRKRDFLDALLALVGDLRDAGGGRGGGLG</sequence>
<reference evidence="2" key="1">
    <citation type="submission" date="2023-11" db="EMBL/GenBank/DDBJ databases">
        <title>Genome assemblies of two species of porcelain crab, Petrolisthes cinctipes and Petrolisthes manimaculis (Anomura: Porcellanidae).</title>
        <authorList>
            <person name="Angst P."/>
        </authorList>
    </citation>
    <scope>NUCLEOTIDE SEQUENCE</scope>
    <source>
        <strain evidence="2">PB745_02</strain>
        <tissue evidence="2">Gill</tissue>
    </source>
</reference>
<evidence type="ECO:0000256" key="1">
    <source>
        <dbReference type="SAM" id="SignalP"/>
    </source>
</evidence>
<protein>
    <submittedName>
        <fullName evidence="2">Uncharacterized protein</fullName>
    </submittedName>
</protein>
<gene>
    <name evidence="2" type="ORF">Pmani_025861</name>
</gene>
<organism evidence="2 3">
    <name type="scientific">Petrolisthes manimaculis</name>
    <dbReference type="NCBI Taxonomy" id="1843537"/>
    <lineage>
        <taxon>Eukaryota</taxon>
        <taxon>Metazoa</taxon>
        <taxon>Ecdysozoa</taxon>
        <taxon>Arthropoda</taxon>
        <taxon>Crustacea</taxon>
        <taxon>Multicrustacea</taxon>
        <taxon>Malacostraca</taxon>
        <taxon>Eumalacostraca</taxon>
        <taxon>Eucarida</taxon>
        <taxon>Decapoda</taxon>
        <taxon>Pleocyemata</taxon>
        <taxon>Anomura</taxon>
        <taxon>Galatheoidea</taxon>
        <taxon>Porcellanidae</taxon>
        <taxon>Petrolisthes</taxon>
    </lineage>
</organism>
<proteinExistence type="predicted"/>
<dbReference type="AlphaFoldDB" id="A0AAE1P4M6"/>
<accession>A0AAE1P4M6</accession>